<comment type="caution">
    <text evidence="1">The sequence shown here is derived from an EMBL/GenBank/DDBJ whole genome shotgun (WGS) entry which is preliminary data.</text>
</comment>
<accession>A0A5D4XNC7</accession>
<gene>
    <name evidence="1" type="ORF">FZO89_07845</name>
</gene>
<dbReference type="AlphaFoldDB" id="A0A5D4XNC7"/>
<reference evidence="1 2" key="1">
    <citation type="submission" date="2019-08" db="EMBL/GenBank/DDBJ databases">
        <title>Luteimonas viscosus sp. nov., isolated from soil of a sunflower field.</title>
        <authorList>
            <person name="Jianli Z."/>
            <person name="Ying Z."/>
        </authorList>
    </citation>
    <scope>NUCLEOTIDE SEQUENCE [LARGE SCALE GENOMIC DNA]</scope>
    <source>
        <strain evidence="1 2">XBU10</strain>
    </source>
</reference>
<evidence type="ECO:0000313" key="1">
    <source>
        <dbReference type="EMBL" id="TYT26178.1"/>
    </source>
</evidence>
<dbReference type="Proteomes" id="UP000324973">
    <property type="component" value="Unassembled WGS sequence"/>
</dbReference>
<dbReference type="EMBL" id="VTFT01000001">
    <property type="protein sequence ID" value="TYT26178.1"/>
    <property type="molecule type" value="Genomic_DNA"/>
</dbReference>
<sequence>MTGLDRSEAKLVLSEDACDLLRSLERNGIAPSLAIRLAAAIQGIRDEFPEPDQVAIDEGIGVVVKLMWANQHWQLFFGAPASDEIADRLQVTSRRAVEGLLQTGLWSLLCYILWVCNLSLGPRDGNRTDATHWAYYLEKINTRIFKAGTSIPTPDELGAALDLLFMVFDPLDAEALGNDDLRRLVQAREEITGFQSPTATLFDWIRETRPRTGIAAEDIAIVTQRLIQDINSLGSQMSETGHATGAPDS</sequence>
<protein>
    <submittedName>
        <fullName evidence="1">Uncharacterized protein</fullName>
    </submittedName>
</protein>
<dbReference type="RefSeq" id="WP_149102728.1">
    <property type="nucleotide sequence ID" value="NZ_VTFT01000001.1"/>
</dbReference>
<keyword evidence="2" id="KW-1185">Reference proteome</keyword>
<name>A0A5D4XNC7_9GAMM</name>
<organism evidence="1 2">
    <name type="scientific">Luteimonas viscosa</name>
    <dbReference type="NCBI Taxonomy" id="1132694"/>
    <lineage>
        <taxon>Bacteria</taxon>
        <taxon>Pseudomonadati</taxon>
        <taxon>Pseudomonadota</taxon>
        <taxon>Gammaproteobacteria</taxon>
        <taxon>Lysobacterales</taxon>
        <taxon>Lysobacteraceae</taxon>
        <taxon>Luteimonas</taxon>
    </lineage>
</organism>
<evidence type="ECO:0000313" key="2">
    <source>
        <dbReference type="Proteomes" id="UP000324973"/>
    </source>
</evidence>
<proteinExistence type="predicted"/>